<dbReference type="FunFam" id="3.40.50.720:FF:000086">
    <property type="entry name" value="Quinate/shikimate dehydrogenase"/>
    <property type="match status" value="1"/>
</dbReference>
<dbReference type="GO" id="GO:0019632">
    <property type="term" value="P:shikimate metabolic process"/>
    <property type="evidence" value="ECO:0007669"/>
    <property type="project" value="InterPro"/>
</dbReference>
<comment type="catalytic activity">
    <reaction evidence="7">
        <text>shikimate + NAD(+) = 3-dehydroshikimate + NADH + H(+)</text>
        <dbReference type="Rhea" id="RHEA:17741"/>
        <dbReference type="ChEBI" id="CHEBI:15378"/>
        <dbReference type="ChEBI" id="CHEBI:16630"/>
        <dbReference type="ChEBI" id="CHEBI:36208"/>
        <dbReference type="ChEBI" id="CHEBI:57540"/>
        <dbReference type="ChEBI" id="CHEBI:57945"/>
    </reaction>
</comment>
<sequence length="291" mass="31701">MSKMEVTGYTRLAGLIAKPAKHSISPLMHNAAFKANNIDAVYLAFEIEKEQLAAMMKSITALNMIGVNVSMPYKRAVLPYLDELSEAATLTGAVNTVLPQKDGRLVGHNTDGSGFMRSLVDSKIAIIGEEITVIGTGGAATAICVQAALDGVKKINVFNRQGKFFYQKQQKINEIEKKTQCKLSLTDLADVKAVNKALRNSKLLVNATDVGMKPNEAQTPIQDFSALHNDLAVYDVIYNPRKTKLIQIANEKGLKTVNGLGMLLYQGAYAFELWTGKKMPLEIVKPLVANS</sequence>
<dbReference type="Gene3D" id="3.40.50.720">
    <property type="entry name" value="NAD(P)-binding Rossmann-like Domain"/>
    <property type="match status" value="1"/>
</dbReference>
<evidence type="ECO:0000313" key="12">
    <source>
        <dbReference type="EMBL" id="OJG16453.1"/>
    </source>
</evidence>
<comment type="pathway">
    <text evidence="8">Aromatic compound metabolism; 3,4-dihydroxybenzoate biosynthesis; 3-dehydroquinate from D-quinate (NAD(+) route).</text>
</comment>
<comment type="catalytic activity">
    <reaction evidence="9">
        <text>shikimate + NADP(+) = 3-dehydroshikimate + NADPH + H(+)</text>
        <dbReference type="Rhea" id="RHEA:17737"/>
        <dbReference type="ChEBI" id="CHEBI:15378"/>
        <dbReference type="ChEBI" id="CHEBI:16630"/>
        <dbReference type="ChEBI" id="CHEBI:36208"/>
        <dbReference type="ChEBI" id="CHEBI:57783"/>
        <dbReference type="ChEBI" id="CHEBI:58349"/>
        <dbReference type="EC" id="1.1.1.25"/>
    </reaction>
</comment>
<comment type="caution">
    <text evidence="12">The sequence shown here is derived from an EMBL/GenBank/DDBJ whole genome shotgun (WGS) entry which is preliminary data.</text>
</comment>
<feature type="binding site" evidence="9">
    <location>
        <position position="95"/>
    </location>
    <ligand>
        <name>shikimate</name>
        <dbReference type="ChEBI" id="CHEBI:36208"/>
    </ligand>
</feature>
<dbReference type="InterPro" id="IPR036291">
    <property type="entry name" value="NAD(P)-bd_dom_sf"/>
</dbReference>
<evidence type="ECO:0000256" key="2">
    <source>
        <dbReference type="ARBA" id="ARBA00022605"/>
    </source>
</evidence>
<comment type="pathway">
    <text evidence="1 9">Metabolic intermediate biosynthesis; chorismate biosynthesis; chorismate from D-erythrose 4-phosphate and phosphoenolpyruvate: step 4/7.</text>
</comment>
<feature type="binding site" evidence="9">
    <location>
        <position position="266"/>
    </location>
    <ligand>
        <name>shikimate</name>
        <dbReference type="ChEBI" id="CHEBI:36208"/>
    </ligand>
</feature>
<feature type="active site" description="Proton acceptor" evidence="9">
    <location>
        <position position="74"/>
    </location>
</feature>
<comment type="subunit">
    <text evidence="9">Homodimer.</text>
</comment>
<evidence type="ECO:0000256" key="7">
    <source>
        <dbReference type="ARBA" id="ARBA00052329"/>
    </source>
</evidence>
<evidence type="ECO:0000256" key="8">
    <source>
        <dbReference type="ARBA" id="ARBA00060613"/>
    </source>
</evidence>
<evidence type="ECO:0000313" key="13">
    <source>
        <dbReference type="Proteomes" id="UP000182835"/>
    </source>
</evidence>
<dbReference type="STRING" id="317010.RU96_GL001195"/>
<feature type="domain" description="SDH C-terminal" evidence="11">
    <location>
        <begin position="259"/>
        <end position="285"/>
    </location>
</feature>
<dbReference type="HAMAP" id="MF_00222">
    <property type="entry name" value="Shikimate_DH_AroE"/>
    <property type="match status" value="1"/>
</dbReference>
<feature type="binding site" evidence="9">
    <location>
        <position position="111"/>
    </location>
    <ligand>
        <name>shikimate</name>
        <dbReference type="ChEBI" id="CHEBI:36208"/>
    </ligand>
</feature>
<dbReference type="InterPro" id="IPR046346">
    <property type="entry name" value="Aminoacid_DH-like_N_sf"/>
</dbReference>
<reference evidence="12 13" key="1">
    <citation type="submission" date="2014-12" db="EMBL/GenBank/DDBJ databases">
        <title>Draft genome sequences of 29 type strains of Enterococci.</title>
        <authorList>
            <person name="Zhong Z."/>
            <person name="Sun Z."/>
            <person name="Liu W."/>
            <person name="Zhang W."/>
            <person name="Zhang H."/>
        </authorList>
    </citation>
    <scope>NUCLEOTIDE SEQUENCE [LARGE SCALE GENOMIC DNA]</scope>
    <source>
        <strain evidence="12 13">DSM 21207</strain>
    </source>
</reference>
<evidence type="ECO:0000259" key="11">
    <source>
        <dbReference type="Pfam" id="PF18317"/>
    </source>
</evidence>
<feature type="domain" description="Shikimate dehydrogenase substrate binding N-terminal" evidence="10">
    <location>
        <begin position="15"/>
        <end position="97"/>
    </location>
</feature>
<dbReference type="InterPro" id="IPR013708">
    <property type="entry name" value="Shikimate_DH-bd_N"/>
</dbReference>
<evidence type="ECO:0000259" key="10">
    <source>
        <dbReference type="Pfam" id="PF08501"/>
    </source>
</evidence>
<dbReference type="EC" id="1.1.1.25" evidence="9"/>
<protein>
    <recommendedName>
        <fullName evidence="9">Shikimate dehydrogenase (NADP(+))</fullName>
        <shortName evidence="9">SDH</shortName>
        <ecNumber evidence="9">1.1.1.25</ecNumber>
    </recommendedName>
</protein>
<feature type="binding site" evidence="9">
    <location>
        <position position="86"/>
    </location>
    <ligand>
        <name>NADP(+)</name>
        <dbReference type="ChEBI" id="CHEBI:58349"/>
    </ligand>
</feature>
<dbReference type="SUPFAM" id="SSF53223">
    <property type="entry name" value="Aminoacid dehydrogenase-like, N-terminal domain"/>
    <property type="match status" value="1"/>
</dbReference>
<comment type="catalytic activity">
    <reaction evidence="6">
        <text>L-quinate + NAD(+) = 3-dehydroquinate + NADH + H(+)</text>
        <dbReference type="Rhea" id="RHEA:22364"/>
        <dbReference type="ChEBI" id="CHEBI:15378"/>
        <dbReference type="ChEBI" id="CHEBI:29751"/>
        <dbReference type="ChEBI" id="CHEBI:32364"/>
        <dbReference type="ChEBI" id="CHEBI:57540"/>
        <dbReference type="ChEBI" id="CHEBI:57945"/>
        <dbReference type="EC" id="1.1.1.24"/>
    </reaction>
</comment>
<dbReference type="GO" id="GO:0030266">
    <property type="term" value="F:quinate 3-dehydrogenase (NAD+) activity"/>
    <property type="evidence" value="ECO:0007669"/>
    <property type="project" value="UniProtKB-EC"/>
</dbReference>
<dbReference type="InterPro" id="IPR022893">
    <property type="entry name" value="Shikimate_DH_fam"/>
</dbReference>
<organism evidence="12 13">
    <name type="scientific">Enterococcus canintestini</name>
    <dbReference type="NCBI Taxonomy" id="317010"/>
    <lineage>
        <taxon>Bacteria</taxon>
        <taxon>Bacillati</taxon>
        <taxon>Bacillota</taxon>
        <taxon>Bacilli</taxon>
        <taxon>Lactobacillales</taxon>
        <taxon>Enterococcaceae</taxon>
        <taxon>Enterococcus</taxon>
    </lineage>
</organism>
<accession>A0A1L8R9M8</accession>
<feature type="binding site" evidence="9">
    <location>
        <position position="238"/>
    </location>
    <ligand>
        <name>shikimate</name>
        <dbReference type="ChEBI" id="CHEBI:36208"/>
    </ligand>
</feature>
<evidence type="ECO:0000256" key="4">
    <source>
        <dbReference type="ARBA" id="ARBA00023002"/>
    </source>
</evidence>
<comment type="similarity">
    <text evidence="9">Belongs to the shikimate dehydrogenase family.</text>
</comment>
<dbReference type="Pfam" id="PF08501">
    <property type="entry name" value="Shikimate_dh_N"/>
    <property type="match status" value="1"/>
</dbReference>
<keyword evidence="3 9" id="KW-0521">NADP</keyword>
<dbReference type="SUPFAM" id="SSF51735">
    <property type="entry name" value="NAD(P)-binding Rossmann-fold domains"/>
    <property type="match status" value="1"/>
</dbReference>
<feature type="binding site" evidence="9">
    <location>
        <position position="70"/>
    </location>
    <ligand>
        <name>shikimate</name>
        <dbReference type="ChEBI" id="CHEBI:36208"/>
    </ligand>
</feature>
<feature type="binding site" evidence="9">
    <location>
        <position position="259"/>
    </location>
    <ligand>
        <name>NADP(+)</name>
        <dbReference type="ChEBI" id="CHEBI:58349"/>
    </ligand>
</feature>
<dbReference type="GO" id="GO:0008652">
    <property type="term" value="P:amino acid biosynthetic process"/>
    <property type="evidence" value="ECO:0007669"/>
    <property type="project" value="UniProtKB-KW"/>
</dbReference>
<dbReference type="NCBIfam" id="TIGR00507">
    <property type="entry name" value="aroE"/>
    <property type="match status" value="1"/>
</dbReference>
<evidence type="ECO:0000256" key="3">
    <source>
        <dbReference type="ARBA" id="ARBA00022857"/>
    </source>
</evidence>
<dbReference type="PANTHER" id="PTHR21089">
    <property type="entry name" value="SHIKIMATE DEHYDROGENASE"/>
    <property type="match status" value="1"/>
</dbReference>
<dbReference type="InterPro" id="IPR041121">
    <property type="entry name" value="SDH_C"/>
</dbReference>
<dbReference type="AlphaFoldDB" id="A0A1L8R9M8"/>
<evidence type="ECO:0000256" key="1">
    <source>
        <dbReference type="ARBA" id="ARBA00004871"/>
    </source>
</evidence>
<dbReference type="CDD" id="cd01065">
    <property type="entry name" value="NAD_bind_Shikimate_DH"/>
    <property type="match status" value="1"/>
</dbReference>
<gene>
    <name evidence="9" type="primary">aroE</name>
    <name evidence="12" type="ORF">RU96_GL001195</name>
</gene>
<dbReference type="GO" id="GO:0050661">
    <property type="term" value="F:NADP binding"/>
    <property type="evidence" value="ECO:0007669"/>
    <property type="project" value="InterPro"/>
</dbReference>
<keyword evidence="5 9" id="KW-0057">Aromatic amino acid biosynthesis</keyword>
<dbReference type="GO" id="GO:0009073">
    <property type="term" value="P:aromatic amino acid family biosynthetic process"/>
    <property type="evidence" value="ECO:0007669"/>
    <property type="project" value="UniProtKB-KW"/>
</dbReference>
<dbReference type="Gene3D" id="3.40.50.10860">
    <property type="entry name" value="Leucine Dehydrogenase, chain A, domain 1"/>
    <property type="match status" value="1"/>
</dbReference>
<feature type="binding site" evidence="9">
    <location>
        <position position="236"/>
    </location>
    <ligand>
        <name>NADP(+)</name>
        <dbReference type="ChEBI" id="CHEBI:58349"/>
    </ligand>
</feature>
<dbReference type="GO" id="GO:0009423">
    <property type="term" value="P:chorismate biosynthetic process"/>
    <property type="evidence" value="ECO:0007669"/>
    <property type="project" value="UniProtKB-UniRule"/>
</dbReference>
<dbReference type="PANTHER" id="PTHR21089:SF1">
    <property type="entry name" value="BIFUNCTIONAL 3-DEHYDROQUINATE DEHYDRATASE_SHIKIMATE DEHYDROGENASE, CHLOROPLASTIC"/>
    <property type="match status" value="1"/>
</dbReference>
<evidence type="ECO:0000256" key="6">
    <source>
        <dbReference type="ARBA" id="ARBA00051639"/>
    </source>
</evidence>
<dbReference type="Pfam" id="PF18317">
    <property type="entry name" value="SDH_C"/>
    <property type="match status" value="1"/>
</dbReference>
<dbReference type="GO" id="GO:0004764">
    <property type="term" value="F:shikimate 3-dehydrogenase (NADP+) activity"/>
    <property type="evidence" value="ECO:0007669"/>
    <property type="project" value="UniProtKB-UniRule"/>
</dbReference>
<evidence type="ECO:0000256" key="5">
    <source>
        <dbReference type="ARBA" id="ARBA00023141"/>
    </source>
</evidence>
<feature type="binding site" evidence="9">
    <location>
        <begin position="23"/>
        <end position="25"/>
    </location>
    <ligand>
        <name>shikimate</name>
        <dbReference type="ChEBI" id="CHEBI:36208"/>
    </ligand>
</feature>
<dbReference type="Proteomes" id="UP000182835">
    <property type="component" value="Unassembled WGS sequence"/>
</dbReference>
<dbReference type="EMBL" id="JXKG01000002">
    <property type="protein sequence ID" value="OJG16453.1"/>
    <property type="molecule type" value="Genomic_DNA"/>
</dbReference>
<comment type="caution">
    <text evidence="9">Lacks conserved residue(s) required for the propagation of feature annotation.</text>
</comment>
<proteinExistence type="inferred from homology"/>
<comment type="function">
    <text evidence="9">Involved in the biosynthesis of the chorismate, which leads to the biosynthesis of aromatic amino acids. Catalyzes the reversible NADPH linked reduction of 3-dehydroshikimate (DHSA) to yield shikimate (SA).</text>
</comment>
<keyword evidence="2 9" id="KW-0028">Amino-acid biosynthesis</keyword>
<dbReference type="GO" id="GO:0052734">
    <property type="term" value="F:shikimate 3-dehydrogenase (NAD+) activity"/>
    <property type="evidence" value="ECO:0007669"/>
    <property type="project" value="RHEA"/>
</dbReference>
<dbReference type="InterPro" id="IPR011342">
    <property type="entry name" value="Shikimate_DH"/>
</dbReference>
<dbReference type="UniPathway" id="UPA00053">
    <property type="reaction ID" value="UER00087"/>
</dbReference>
<dbReference type="NCBIfam" id="NF001319">
    <property type="entry name" value="PRK00258.3-3"/>
    <property type="match status" value="1"/>
</dbReference>
<name>A0A1L8R9M8_9ENTE</name>
<evidence type="ECO:0000256" key="9">
    <source>
        <dbReference type="HAMAP-Rule" id="MF_00222"/>
    </source>
</evidence>
<keyword evidence="4 9" id="KW-0560">Oxidoreductase</keyword>